<dbReference type="Pfam" id="PF03631">
    <property type="entry name" value="Virul_fac_BrkB"/>
    <property type="match status" value="1"/>
</dbReference>
<dbReference type="GO" id="GO:0005886">
    <property type="term" value="C:plasma membrane"/>
    <property type="evidence" value="ECO:0007669"/>
    <property type="project" value="UniProtKB-SubCell"/>
</dbReference>
<keyword evidence="4 6" id="KW-1133">Transmembrane helix</keyword>
<organism evidence="7 8">
    <name type="scientific">Methanosalsum natronophilum</name>
    <dbReference type="NCBI Taxonomy" id="768733"/>
    <lineage>
        <taxon>Archaea</taxon>
        <taxon>Methanobacteriati</taxon>
        <taxon>Methanobacteriota</taxon>
        <taxon>Stenosarchaea group</taxon>
        <taxon>Methanomicrobia</taxon>
        <taxon>Methanosarcinales</taxon>
        <taxon>Methanosarcinaceae</taxon>
        <taxon>Methanosalsum</taxon>
    </lineage>
</organism>
<accession>A0A3R7YIU1</accession>
<gene>
    <name evidence="7" type="ORF">D5R95_03715</name>
</gene>
<evidence type="ECO:0000313" key="8">
    <source>
        <dbReference type="Proteomes" id="UP000284763"/>
    </source>
</evidence>
<comment type="subcellular location">
    <subcellularLocation>
        <location evidence="1">Cell membrane</location>
        <topology evidence="1">Multi-pass membrane protein</topology>
    </subcellularLocation>
</comment>
<feature type="transmembrane region" description="Helical" evidence="6">
    <location>
        <begin position="209"/>
        <end position="228"/>
    </location>
</feature>
<evidence type="ECO:0000256" key="1">
    <source>
        <dbReference type="ARBA" id="ARBA00004651"/>
    </source>
</evidence>
<comment type="caution">
    <text evidence="7">The sequence shown here is derived from an EMBL/GenBank/DDBJ whole genome shotgun (WGS) entry which is preliminary data.</text>
</comment>
<feature type="transmembrane region" description="Helical" evidence="6">
    <location>
        <begin position="138"/>
        <end position="163"/>
    </location>
</feature>
<proteinExistence type="predicted"/>
<feature type="transmembrane region" description="Helical" evidence="6">
    <location>
        <begin position="175"/>
        <end position="197"/>
    </location>
</feature>
<dbReference type="PIRSF" id="PIRSF035875">
    <property type="entry name" value="RNase_BN"/>
    <property type="match status" value="1"/>
</dbReference>
<feature type="transmembrane region" description="Helical" evidence="6">
    <location>
        <begin position="88"/>
        <end position="108"/>
    </location>
</feature>
<keyword evidence="2" id="KW-1003">Cell membrane</keyword>
<dbReference type="AlphaFoldDB" id="A0A3R7YIU1"/>
<dbReference type="EMBL" id="QZAB01000247">
    <property type="protein sequence ID" value="RQD86924.1"/>
    <property type="molecule type" value="Genomic_DNA"/>
</dbReference>
<dbReference type="PANTHER" id="PTHR30213">
    <property type="entry name" value="INNER MEMBRANE PROTEIN YHJD"/>
    <property type="match status" value="1"/>
</dbReference>
<evidence type="ECO:0000256" key="6">
    <source>
        <dbReference type="SAM" id="Phobius"/>
    </source>
</evidence>
<feature type="transmembrane region" description="Helical" evidence="6">
    <location>
        <begin position="25"/>
        <end position="50"/>
    </location>
</feature>
<evidence type="ECO:0000313" key="7">
    <source>
        <dbReference type="EMBL" id="RQD86924.1"/>
    </source>
</evidence>
<evidence type="ECO:0000256" key="3">
    <source>
        <dbReference type="ARBA" id="ARBA00022692"/>
    </source>
</evidence>
<name>A0A3R7YIU1_9EURY</name>
<keyword evidence="3 6" id="KW-0812">Transmembrane</keyword>
<keyword evidence="5 6" id="KW-0472">Membrane</keyword>
<reference evidence="7 8" key="1">
    <citation type="submission" date="2018-08" db="EMBL/GenBank/DDBJ databases">
        <title>The metabolism and importance of syntrophic acetate oxidation coupled to methane or sulfide production in haloalkaline environments.</title>
        <authorList>
            <person name="Timmers P.H.A."/>
            <person name="Vavourakis C.D."/>
            <person name="Sorokin D.Y."/>
            <person name="Sinninghe Damste J.S."/>
            <person name="Muyzer G."/>
            <person name="Stams A.J.M."/>
            <person name="Plugge C.M."/>
        </authorList>
    </citation>
    <scope>NUCLEOTIDE SEQUENCE [LARGE SCALE GENOMIC DNA]</scope>
    <source>
        <strain evidence="7">MSAO_Arc3</strain>
    </source>
</reference>
<evidence type="ECO:0000256" key="4">
    <source>
        <dbReference type="ARBA" id="ARBA00022989"/>
    </source>
</evidence>
<dbReference type="InterPro" id="IPR017039">
    <property type="entry name" value="Virul_fac_BrkB"/>
</dbReference>
<dbReference type="Proteomes" id="UP000284763">
    <property type="component" value="Unassembled WGS sequence"/>
</dbReference>
<evidence type="ECO:0000256" key="2">
    <source>
        <dbReference type="ARBA" id="ARBA00022475"/>
    </source>
</evidence>
<feature type="transmembrane region" description="Helical" evidence="6">
    <location>
        <begin position="240"/>
        <end position="265"/>
    </location>
</feature>
<sequence length="280" mass="32386">MKKIIEIFGKTVHKWRYDDGITYSAALSFMILMSFPALILFVISISSFFLKEKVIQESIIHFISPIATQSTINLLHIIFQHIPNTNIITFSLLISFILFLWTSTNLFLQLQKTINIMWGVSHEEKSWYEKAIGKRKTALITVLVFTFFVFMVTIFELIFSSVLPEIGQILPISSWIVQALTSILNFIIVSLFLAYLYRVLPDIKMEYKFIIPSSFLTAGLITLGKYVFSIYLMHANPTGLYGSIGSLIAIFLWVFFISVIVTIMIEFTKIYEEYDYMHKL</sequence>
<evidence type="ECO:0000256" key="5">
    <source>
        <dbReference type="ARBA" id="ARBA00023136"/>
    </source>
</evidence>
<protein>
    <submittedName>
        <fullName evidence="7">YihY/virulence factor BrkB family protein</fullName>
    </submittedName>
</protein>
<dbReference type="PANTHER" id="PTHR30213:SF1">
    <property type="entry name" value="INNER MEMBRANE PROTEIN YHJD"/>
    <property type="match status" value="1"/>
</dbReference>